<feature type="binding site" evidence="14">
    <location>
        <begin position="107"/>
        <end position="110"/>
    </location>
    <ligand>
        <name>ATP</name>
        <dbReference type="ChEBI" id="CHEBI:30616"/>
    </ligand>
</feature>
<dbReference type="GO" id="GO:0061621">
    <property type="term" value="P:canonical glycolysis"/>
    <property type="evidence" value="ECO:0007669"/>
    <property type="project" value="TreeGrafter"/>
</dbReference>
<evidence type="ECO:0000256" key="5">
    <source>
        <dbReference type="ARBA" id="ARBA00022533"/>
    </source>
</evidence>
<comment type="subunit">
    <text evidence="14">Homotetramer.</text>
</comment>
<dbReference type="PIRSF" id="PIRSF000532">
    <property type="entry name" value="ATP_PFK_prok"/>
    <property type="match status" value="1"/>
</dbReference>
<feature type="binding site" evidence="14">
    <location>
        <begin position="77"/>
        <end position="78"/>
    </location>
    <ligand>
        <name>ATP</name>
        <dbReference type="ChEBI" id="CHEBI:30616"/>
    </ligand>
</feature>
<organism evidence="16 17">
    <name type="scientific">Echinicola strongylocentroti</name>
    <dbReference type="NCBI Taxonomy" id="1795355"/>
    <lineage>
        <taxon>Bacteria</taxon>
        <taxon>Pseudomonadati</taxon>
        <taxon>Bacteroidota</taxon>
        <taxon>Cytophagia</taxon>
        <taxon>Cytophagales</taxon>
        <taxon>Cyclobacteriaceae</taxon>
        <taxon>Echinicola</taxon>
    </lineage>
</organism>
<comment type="function">
    <text evidence="14">Catalyzes the phosphorylation of D-fructose 6-phosphate to fructose 1,6-bisphosphate by ATP, the first committing step of glycolysis.</text>
</comment>
<dbReference type="GO" id="GO:0005945">
    <property type="term" value="C:6-phosphofructokinase complex"/>
    <property type="evidence" value="ECO:0007669"/>
    <property type="project" value="TreeGrafter"/>
</dbReference>
<comment type="caution">
    <text evidence="14">Lacks conserved residue(s) required for the propagation of feature annotation.</text>
</comment>
<dbReference type="GO" id="GO:0046872">
    <property type="term" value="F:metal ion binding"/>
    <property type="evidence" value="ECO:0007669"/>
    <property type="project" value="UniProtKB-KW"/>
</dbReference>
<feature type="binding site" evidence="14">
    <location>
        <position position="16"/>
    </location>
    <ligand>
        <name>ATP</name>
        <dbReference type="ChEBI" id="CHEBI:30616"/>
    </ligand>
</feature>
<evidence type="ECO:0000256" key="10">
    <source>
        <dbReference type="ARBA" id="ARBA00022840"/>
    </source>
</evidence>
<dbReference type="InterPro" id="IPR022953">
    <property type="entry name" value="ATP_PFK"/>
</dbReference>
<evidence type="ECO:0000256" key="14">
    <source>
        <dbReference type="HAMAP-Rule" id="MF_00339"/>
    </source>
</evidence>
<dbReference type="HAMAP" id="MF_00339">
    <property type="entry name" value="Phosphofructokinase_I_B1"/>
    <property type="match status" value="1"/>
</dbReference>
<evidence type="ECO:0000256" key="11">
    <source>
        <dbReference type="ARBA" id="ARBA00022842"/>
    </source>
</evidence>
<keyword evidence="12 14" id="KW-0324">Glycolysis</keyword>
<dbReference type="GO" id="GO:0042802">
    <property type="term" value="F:identical protein binding"/>
    <property type="evidence" value="ECO:0007669"/>
    <property type="project" value="TreeGrafter"/>
</dbReference>
<evidence type="ECO:0000256" key="9">
    <source>
        <dbReference type="ARBA" id="ARBA00022777"/>
    </source>
</evidence>
<dbReference type="RefSeq" id="WP_112785155.1">
    <property type="nucleotide sequence ID" value="NZ_CP030041.1"/>
</dbReference>
<keyword evidence="11 14" id="KW-0460">Magnesium</keyword>
<feature type="binding site" description="in other chain" evidence="14">
    <location>
        <position position="160"/>
    </location>
    <ligand>
        <name>ADP</name>
        <dbReference type="ChEBI" id="CHEBI:456216"/>
        <note>allosteric activator; ligand shared between dimeric partners</note>
    </ligand>
</feature>
<keyword evidence="6 14" id="KW-0808">Transferase</keyword>
<evidence type="ECO:0000256" key="2">
    <source>
        <dbReference type="ARBA" id="ARBA00004496"/>
    </source>
</evidence>
<dbReference type="EC" id="2.7.1.11" evidence="14"/>
<evidence type="ECO:0000313" key="17">
    <source>
        <dbReference type="Proteomes" id="UP000248688"/>
    </source>
</evidence>
<evidence type="ECO:0000313" key="16">
    <source>
        <dbReference type="EMBL" id="AWW31782.1"/>
    </source>
</evidence>
<dbReference type="Proteomes" id="UP000248688">
    <property type="component" value="Chromosome"/>
</dbReference>
<dbReference type="PROSITE" id="PS00433">
    <property type="entry name" value="PHOSPHOFRUCTOKINASE"/>
    <property type="match status" value="1"/>
</dbReference>
<name>A0A2Z4IL02_9BACT</name>
<dbReference type="PANTHER" id="PTHR13697:SF4">
    <property type="entry name" value="ATP-DEPENDENT 6-PHOSPHOFRUCTOKINASE"/>
    <property type="match status" value="1"/>
</dbReference>
<evidence type="ECO:0000259" key="15">
    <source>
        <dbReference type="Pfam" id="PF00365"/>
    </source>
</evidence>
<reference evidence="16 17" key="1">
    <citation type="submission" date="2018-06" db="EMBL/GenBank/DDBJ databases">
        <title>Echinicola strongylocentroti sp. nov., isolated from a sea urchin Strongylocentrotus intermedius.</title>
        <authorList>
            <person name="Bae S.S."/>
        </authorList>
    </citation>
    <scope>NUCLEOTIDE SEQUENCE [LARGE SCALE GENOMIC DNA]</scope>
    <source>
        <strain evidence="16 17">MEBiC08714</strain>
    </source>
</reference>
<feature type="domain" description="Phosphofructokinase" evidence="15">
    <location>
        <begin position="8"/>
        <end position="283"/>
    </location>
</feature>
<comment type="pathway">
    <text evidence="3 14">Carbohydrate degradation; glycolysis; D-glyceraldehyde 3-phosphate and glycerone phosphate from D-glucose: step 3/4.</text>
</comment>
<dbReference type="Gene3D" id="3.40.50.450">
    <property type="match status" value="1"/>
</dbReference>
<dbReference type="PANTHER" id="PTHR13697">
    <property type="entry name" value="PHOSPHOFRUCTOKINASE"/>
    <property type="match status" value="1"/>
</dbReference>
<dbReference type="FunFam" id="3.40.50.460:FF:000002">
    <property type="entry name" value="ATP-dependent 6-phosphofructokinase"/>
    <property type="match status" value="1"/>
</dbReference>
<keyword evidence="8 14" id="KW-0547">Nucleotide-binding</keyword>
<evidence type="ECO:0000256" key="13">
    <source>
        <dbReference type="ARBA" id="ARBA00048070"/>
    </source>
</evidence>
<feature type="binding site" description="in other chain" evidence="14">
    <location>
        <begin position="258"/>
        <end position="261"/>
    </location>
    <ligand>
        <name>substrate</name>
        <note>ligand shared between dimeric partners</note>
    </ligand>
</feature>
<dbReference type="GO" id="GO:0030388">
    <property type="term" value="P:fructose 1,6-bisphosphate metabolic process"/>
    <property type="evidence" value="ECO:0007669"/>
    <property type="project" value="TreeGrafter"/>
</dbReference>
<dbReference type="NCBIfam" id="NF002872">
    <property type="entry name" value="PRK03202.1"/>
    <property type="match status" value="1"/>
</dbReference>
<dbReference type="AlphaFoldDB" id="A0A2Z4IL02"/>
<dbReference type="GO" id="GO:0016208">
    <property type="term" value="F:AMP binding"/>
    <property type="evidence" value="ECO:0007669"/>
    <property type="project" value="TreeGrafter"/>
</dbReference>
<proteinExistence type="inferred from homology"/>
<protein>
    <recommendedName>
        <fullName evidence="14">ATP-dependent 6-phosphofructokinase</fullName>
        <shortName evidence="14">ATP-PFK</shortName>
        <shortName evidence="14">Phosphofructokinase</shortName>
        <ecNumber evidence="14">2.7.1.11</ecNumber>
    </recommendedName>
    <alternativeName>
        <fullName evidence="14">Phosphohexokinase</fullName>
    </alternativeName>
</protein>
<dbReference type="OrthoDB" id="9802503at2"/>
<comment type="activity regulation">
    <text evidence="14">Allosterically activated by ADP and other diphosphonucleosides, and allosterically inhibited by phosphoenolpyruvate.</text>
</comment>
<dbReference type="UniPathway" id="UPA00109">
    <property type="reaction ID" value="UER00182"/>
</dbReference>
<keyword evidence="10 14" id="KW-0067">ATP-binding</keyword>
<comment type="similarity">
    <text evidence="14">Belongs to the phosphofructokinase type A (PFKA) family. ATP-dependent PFK group I subfamily. Prokaryotic clade 'B1' sub-subfamily.</text>
</comment>
<dbReference type="SUPFAM" id="SSF53784">
    <property type="entry name" value="Phosphofructokinase"/>
    <property type="match status" value="1"/>
</dbReference>
<feature type="binding site" evidence="14">
    <location>
        <position position="252"/>
    </location>
    <ligand>
        <name>substrate</name>
        <note>ligand shared between dimeric partners</note>
    </ligand>
</feature>
<evidence type="ECO:0000256" key="8">
    <source>
        <dbReference type="ARBA" id="ARBA00022741"/>
    </source>
</evidence>
<dbReference type="GO" id="GO:0006002">
    <property type="term" value="P:fructose 6-phosphate metabolic process"/>
    <property type="evidence" value="ECO:0007669"/>
    <property type="project" value="UniProtKB-UniRule"/>
</dbReference>
<evidence type="ECO:0000256" key="3">
    <source>
        <dbReference type="ARBA" id="ARBA00004679"/>
    </source>
</evidence>
<dbReference type="InterPro" id="IPR012828">
    <property type="entry name" value="PFKA_ATP_prok"/>
</dbReference>
<gene>
    <name evidence="14 16" type="primary">pfkA</name>
    <name evidence="16" type="ORF">DN752_17515</name>
</gene>
<feature type="binding site" evidence="14">
    <location>
        <position position="168"/>
    </location>
    <ligand>
        <name>substrate</name>
        <note>ligand shared between dimeric partners</note>
    </ligand>
</feature>
<comment type="cofactor">
    <cofactor evidence="1 14">
        <name>Mg(2+)</name>
        <dbReference type="ChEBI" id="CHEBI:18420"/>
    </cofactor>
</comment>
<evidence type="ECO:0000256" key="4">
    <source>
        <dbReference type="ARBA" id="ARBA00022490"/>
    </source>
</evidence>
<dbReference type="GO" id="GO:0003872">
    <property type="term" value="F:6-phosphofructokinase activity"/>
    <property type="evidence" value="ECO:0007669"/>
    <property type="project" value="UniProtKB-UniRule"/>
</dbReference>
<evidence type="ECO:0000256" key="1">
    <source>
        <dbReference type="ARBA" id="ARBA00001946"/>
    </source>
</evidence>
<feature type="binding site" description="in other chain" evidence="14">
    <location>
        <begin position="175"/>
        <end position="177"/>
    </location>
    <ligand>
        <name>substrate</name>
        <note>ligand shared between dimeric partners</note>
    </ligand>
</feature>
<dbReference type="GO" id="GO:0070095">
    <property type="term" value="F:fructose-6-phosphate binding"/>
    <property type="evidence" value="ECO:0007669"/>
    <property type="project" value="TreeGrafter"/>
</dbReference>
<dbReference type="NCBIfam" id="TIGR02482">
    <property type="entry name" value="PFKA_ATP"/>
    <property type="match status" value="1"/>
</dbReference>
<comment type="subcellular location">
    <subcellularLocation>
        <location evidence="2 14">Cytoplasm</location>
    </subcellularLocation>
</comment>
<sequence length="328" mass="35234">MESKAITKIGVLTSGGDAPGMNAAIRAVVRCAFYYNIEVYGIYRGYEGMIQNDIRKLESSDIAYVLERGGTFLKSARSAEFRTTEGRQKAYDNLQKHGINGLVVIGGDGSLTGAHLFYKEFGIPAIGLPGTIDNDLSGTDNTIGFDTACNTAIEAIDKIRDTATSHDRLFFVEVMGRDSGFIAINAGIGSAAAATLIPEKKMPVESLIDRLNTRAKAKKQANVVIVAEGGKSGGALEISKKVKKYLPNYDIKVTILGHLQRGGSPTSYDRVLASKLGVSAVEGLMQGKCDVMAGVINNKVVYTPIKRAIVDDKEVDEEDFRVAKILST</sequence>
<feature type="active site" description="Proton acceptor" evidence="14">
    <location>
        <position position="133"/>
    </location>
</feature>
<feature type="binding site" description="in other chain" evidence="14">
    <location>
        <begin position="131"/>
        <end position="133"/>
    </location>
    <ligand>
        <name>substrate</name>
        <note>ligand shared between dimeric partners</note>
    </ligand>
</feature>
<feature type="binding site" evidence="14">
    <location>
        <begin position="26"/>
        <end position="30"/>
    </location>
    <ligand>
        <name>ADP</name>
        <dbReference type="ChEBI" id="CHEBI:456216"/>
        <note>allosteric activator; ligand shared between dimeric partners</note>
    </ligand>
</feature>
<accession>A0A2Z4IL02</accession>
<evidence type="ECO:0000256" key="6">
    <source>
        <dbReference type="ARBA" id="ARBA00022679"/>
    </source>
</evidence>
<feature type="binding site" description="in other chain" evidence="14">
    <location>
        <position position="228"/>
    </location>
    <ligand>
        <name>substrate</name>
        <note>ligand shared between dimeric partners</note>
    </ligand>
</feature>
<dbReference type="InterPro" id="IPR000023">
    <property type="entry name" value="Phosphofructokinase_dom"/>
</dbReference>
<evidence type="ECO:0000256" key="7">
    <source>
        <dbReference type="ARBA" id="ARBA00022723"/>
    </source>
</evidence>
<evidence type="ECO:0000256" key="12">
    <source>
        <dbReference type="ARBA" id="ARBA00023152"/>
    </source>
</evidence>
<dbReference type="Pfam" id="PF00365">
    <property type="entry name" value="PFK"/>
    <property type="match status" value="1"/>
</dbReference>
<keyword evidence="4 14" id="KW-0963">Cytoplasm</keyword>
<comment type="catalytic activity">
    <reaction evidence="13 14">
        <text>beta-D-fructose 6-phosphate + ATP = beta-D-fructose 1,6-bisphosphate + ADP + H(+)</text>
        <dbReference type="Rhea" id="RHEA:16109"/>
        <dbReference type="ChEBI" id="CHEBI:15378"/>
        <dbReference type="ChEBI" id="CHEBI:30616"/>
        <dbReference type="ChEBI" id="CHEBI:32966"/>
        <dbReference type="ChEBI" id="CHEBI:57634"/>
        <dbReference type="ChEBI" id="CHEBI:456216"/>
        <dbReference type="EC" id="2.7.1.11"/>
    </reaction>
</comment>
<keyword evidence="9 14" id="KW-0418">Kinase</keyword>
<dbReference type="Gene3D" id="3.40.50.460">
    <property type="entry name" value="Phosphofructokinase domain"/>
    <property type="match status" value="1"/>
</dbReference>
<feature type="binding site" evidence="14">
    <location>
        <position position="108"/>
    </location>
    <ligand>
        <name>Mg(2+)</name>
        <dbReference type="ChEBI" id="CHEBI:18420"/>
        <note>catalytic</note>
    </ligand>
</feature>
<dbReference type="KEGG" id="est:DN752_17515"/>
<dbReference type="InterPro" id="IPR012003">
    <property type="entry name" value="ATP_PFK_prok-type"/>
</dbReference>
<keyword evidence="7 14" id="KW-0479">Metal-binding</keyword>
<dbReference type="PRINTS" id="PR00476">
    <property type="entry name" value="PHFRCTKINASE"/>
</dbReference>
<dbReference type="InterPro" id="IPR035966">
    <property type="entry name" value="PKF_sf"/>
</dbReference>
<keyword evidence="5 14" id="KW-0021">Allosteric enzyme</keyword>
<dbReference type="EMBL" id="CP030041">
    <property type="protein sequence ID" value="AWW31782.1"/>
    <property type="molecule type" value="Genomic_DNA"/>
</dbReference>
<dbReference type="GO" id="GO:0048029">
    <property type="term" value="F:monosaccharide binding"/>
    <property type="evidence" value="ECO:0007669"/>
    <property type="project" value="TreeGrafter"/>
</dbReference>
<dbReference type="InterPro" id="IPR015912">
    <property type="entry name" value="Phosphofructokinase_CS"/>
</dbReference>
<feature type="binding site" description="in other chain" evidence="14">
    <location>
        <begin position="219"/>
        <end position="221"/>
    </location>
    <ligand>
        <name>ADP</name>
        <dbReference type="ChEBI" id="CHEBI:456216"/>
        <note>allosteric activator; ligand shared between dimeric partners</note>
    </ligand>
</feature>
<dbReference type="FunFam" id="3.40.50.450:FF:000001">
    <property type="entry name" value="ATP-dependent 6-phosphofructokinase"/>
    <property type="match status" value="1"/>
</dbReference>
<keyword evidence="17" id="KW-1185">Reference proteome</keyword>
<dbReference type="GO" id="GO:0005524">
    <property type="term" value="F:ATP binding"/>
    <property type="evidence" value="ECO:0007669"/>
    <property type="project" value="UniProtKB-UniRule"/>
</dbReference>